<feature type="compositionally biased region" description="Low complexity" evidence="1">
    <location>
        <begin position="34"/>
        <end position="51"/>
    </location>
</feature>
<name>A0A843X0T3_COLES</name>
<dbReference type="Pfam" id="PF03732">
    <property type="entry name" value="Retrotrans_gag"/>
    <property type="match status" value="1"/>
</dbReference>
<dbReference type="AlphaFoldDB" id="A0A843X0T3"/>
<protein>
    <recommendedName>
        <fullName evidence="2">Retrotransposon gag domain-containing protein</fullName>
    </recommendedName>
</protein>
<evidence type="ECO:0000313" key="3">
    <source>
        <dbReference type="EMBL" id="MQM10194.1"/>
    </source>
</evidence>
<organism evidence="3 4">
    <name type="scientific">Colocasia esculenta</name>
    <name type="common">Wild taro</name>
    <name type="synonym">Arum esculentum</name>
    <dbReference type="NCBI Taxonomy" id="4460"/>
    <lineage>
        <taxon>Eukaryota</taxon>
        <taxon>Viridiplantae</taxon>
        <taxon>Streptophyta</taxon>
        <taxon>Embryophyta</taxon>
        <taxon>Tracheophyta</taxon>
        <taxon>Spermatophyta</taxon>
        <taxon>Magnoliopsida</taxon>
        <taxon>Liliopsida</taxon>
        <taxon>Araceae</taxon>
        <taxon>Aroideae</taxon>
        <taxon>Colocasieae</taxon>
        <taxon>Colocasia</taxon>
    </lineage>
</organism>
<feature type="domain" description="Retrotransposon gag" evidence="2">
    <location>
        <begin position="173"/>
        <end position="229"/>
    </location>
</feature>
<proteinExistence type="predicted"/>
<evidence type="ECO:0000256" key="1">
    <source>
        <dbReference type="SAM" id="MobiDB-lite"/>
    </source>
</evidence>
<dbReference type="OrthoDB" id="2272416at2759"/>
<gene>
    <name evidence="3" type="ORF">Taro_043082</name>
</gene>
<dbReference type="EMBL" id="NMUH01004605">
    <property type="protein sequence ID" value="MQM10194.1"/>
    <property type="molecule type" value="Genomic_DNA"/>
</dbReference>
<evidence type="ECO:0000259" key="2">
    <source>
        <dbReference type="Pfam" id="PF03732"/>
    </source>
</evidence>
<sequence length="232" mass="26213">MTPRRRRQDRELIEQQDESDMPTQGQVLEEVELVAQPQGAAAAVVAGGQQQQEHRPQPQQAVLQEAVPGSVVAWAGGNGRSTSSTSPNGIGAAGRSRGGAANSSADVGIGNTRSGQRRTAVTKDRTTLLERLLHLRPPMFFGEYDPDKAESWTNEMERTFETMQCAEEDQVRLAMYQLKGAAHEWWRVQRQTHFQGNCLDHITWQQFLEVFHGEYFPDYAQRERRDQFYVLV</sequence>
<reference evidence="3" key="1">
    <citation type="submission" date="2017-07" db="EMBL/GenBank/DDBJ databases">
        <title>Taro Niue Genome Assembly and Annotation.</title>
        <authorList>
            <person name="Atibalentja N."/>
            <person name="Keating K."/>
            <person name="Fields C.J."/>
        </authorList>
    </citation>
    <scope>NUCLEOTIDE SEQUENCE</scope>
    <source>
        <strain evidence="3">Niue_2</strain>
        <tissue evidence="3">Leaf</tissue>
    </source>
</reference>
<dbReference type="InterPro" id="IPR005162">
    <property type="entry name" value="Retrotrans_gag_dom"/>
</dbReference>
<feature type="region of interest" description="Disordered" evidence="1">
    <location>
        <begin position="1"/>
        <end position="122"/>
    </location>
</feature>
<comment type="caution">
    <text evidence="3">The sequence shown here is derived from an EMBL/GenBank/DDBJ whole genome shotgun (WGS) entry which is preliminary data.</text>
</comment>
<dbReference type="Proteomes" id="UP000652761">
    <property type="component" value="Unassembled WGS sequence"/>
</dbReference>
<feature type="compositionally biased region" description="Low complexity" evidence="1">
    <location>
        <begin position="88"/>
        <end position="105"/>
    </location>
</feature>
<keyword evidence="4" id="KW-1185">Reference proteome</keyword>
<evidence type="ECO:0000313" key="4">
    <source>
        <dbReference type="Proteomes" id="UP000652761"/>
    </source>
</evidence>
<accession>A0A843X0T3</accession>